<organism evidence="2 3">
    <name type="scientific">Vibrio agarilyticus</name>
    <dbReference type="NCBI Taxonomy" id="2726741"/>
    <lineage>
        <taxon>Bacteria</taxon>
        <taxon>Pseudomonadati</taxon>
        <taxon>Pseudomonadota</taxon>
        <taxon>Gammaproteobacteria</taxon>
        <taxon>Vibrionales</taxon>
        <taxon>Vibrionaceae</taxon>
        <taxon>Vibrio</taxon>
    </lineage>
</organism>
<dbReference type="GO" id="GO:0006950">
    <property type="term" value="P:response to stress"/>
    <property type="evidence" value="ECO:0007669"/>
    <property type="project" value="UniProtKB-ARBA"/>
</dbReference>
<comment type="caution">
    <text evidence="2">The sequence shown here is derived from an EMBL/GenBank/DDBJ whole genome shotgun (WGS) entry which is preliminary data.</text>
</comment>
<name>A0A7X8TMQ7_9VIBR</name>
<dbReference type="AlphaFoldDB" id="A0A7X8TMQ7"/>
<sequence length="284" mass="31835">MTTPFVVELTEHNFQQLIESSLNTPLLIHFWANPQPESVEIIPALQNLAQQYQGQMTLALLDCESQPAIAGQFGVQMLPTIALFVSGQPVDGLGGPQSIDSIRAMLAKHLPNPELQLLDQAKQLNQQGQFDSAQTILVTLSDEIRHHPEAKLVMAETLIGLEQIDAAKAFLEQIPLEYQDNYFESLVAKIALTQQAAESPELLELESAFAQNTNDLELRLELATLYHQAKRNEEALELLWQVLMTNLNVKDGEIKQRFMDILSALGQGDRVASTYRRKLYSLLY</sequence>
<dbReference type="GO" id="GO:0045454">
    <property type="term" value="P:cell redox homeostasis"/>
    <property type="evidence" value="ECO:0007669"/>
    <property type="project" value="TreeGrafter"/>
</dbReference>
<evidence type="ECO:0000313" key="3">
    <source>
        <dbReference type="Proteomes" id="UP000535589"/>
    </source>
</evidence>
<dbReference type="Pfam" id="PF14561">
    <property type="entry name" value="TPR_20"/>
    <property type="match status" value="1"/>
</dbReference>
<dbReference type="RefSeq" id="WP_168834697.1">
    <property type="nucleotide sequence ID" value="NZ_JABAIK010000001.1"/>
</dbReference>
<dbReference type="SUPFAM" id="SSF52833">
    <property type="entry name" value="Thioredoxin-like"/>
    <property type="match status" value="1"/>
</dbReference>
<dbReference type="Pfam" id="PF00085">
    <property type="entry name" value="Thioredoxin"/>
    <property type="match status" value="1"/>
</dbReference>
<dbReference type="InterPro" id="IPR036249">
    <property type="entry name" value="Thioredoxin-like_sf"/>
</dbReference>
<dbReference type="GO" id="GO:0005829">
    <property type="term" value="C:cytosol"/>
    <property type="evidence" value="ECO:0007669"/>
    <property type="project" value="TreeGrafter"/>
</dbReference>
<accession>A0A7X8TMQ7</accession>
<dbReference type="Gene3D" id="3.40.30.10">
    <property type="entry name" value="Glutaredoxin"/>
    <property type="match status" value="1"/>
</dbReference>
<proteinExistence type="predicted"/>
<dbReference type="EMBL" id="JABAIK010000001">
    <property type="protein sequence ID" value="NLS11607.1"/>
    <property type="molecule type" value="Genomic_DNA"/>
</dbReference>
<dbReference type="PANTHER" id="PTHR45663">
    <property type="entry name" value="GEO12009P1"/>
    <property type="match status" value="1"/>
</dbReference>
<evidence type="ECO:0000313" key="2">
    <source>
        <dbReference type="EMBL" id="NLS11607.1"/>
    </source>
</evidence>
<dbReference type="PANTHER" id="PTHR45663:SF11">
    <property type="entry name" value="GEO12009P1"/>
    <property type="match status" value="1"/>
</dbReference>
<dbReference type="CDD" id="cd02956">
    <property type="entry name" value="ybbN"/>
    <property type="match status" value="1"/>
</dbReference>
<reference evidence="2 3" key="1">
    <citation type="submission" date="2020-04" db="EMBL/GenBank/DDBJ databases">
        <title>Vibrio sp. SM6, a novel species isolated from seawater.</title>
        <authorList>
            <person name="Wang X."/>
        </authorList>
    </citation>
    <scope>NUCLEOTIDE SEQUENCE [LARGE SCALE GENOMIC DNA]</scope>
    <source>
        <strain evidence="2 3">SM6</strain>
    </source>
</reference>
<protein>
    <submittedName>
        <fullName evidence="2">Co-chaperone YbbN</fullName>
    </submittedName>
</protein>
<keyword evidence="3" id="KW-1185">Reference proteome</keyword>
<dbReference type="PROSITE" id="PS51352">
    <property type="entry name" value="THIOREDOXIN_2"/>
    <property type="match status" value="1"/>
</dbReference>
<dbReference type="GO" id="GO:0015035">
    <property type="term" value="F:protein-disulfide reductase activity"/>
    <property type="evidence" value="ECO:0007669"/>
    <property type="project" value="TreeGrafter"/>
</dbReference>
<dbReference type="SUPFAM" id="SSF48452">
    <property type="entry name" value="TPR-like"/>
    <property type="match status" value="1"/>
</dbReference>
<dbReference type="InterPro" id="IPR011990">
    <property type="entry name" value="TPR-like_helical_dom_sf"/>
</dbReference>
<dbReference type="InterPro" id="IPR013766">
    <property type="entry name" value="Thioredoxin_domain"/>
</dbReference>
<gene>
    <name evidence="2" type="ORF">HGP28_01715</name>
</gene>
<dbReference type="Gene3D" id="1.25.40.10">
    <property type="entry name" value="Tetratricopeptide repeat domain"/>
    <property type="match status" value="2"/>
</dbReference>
<dbReference type="Pfam" id="PF14559">
    <property type="entry name" value="TPR_19"/>
    <property type="match status" value="1"/>
</dbReference>
<dbReference type="Proteomes" id="UP000535589">
    <property type="component" value="Unassembled WGS sequence"/>
</dbReference>
<evidence type="ECO:0000259" key="1">
    <source>
        <dbReference type="PROSITE" id="PS51352"/>
    </source>
</evidence>
<feature type="domain" description="Thioredoxin" evidence="1">
    <location>
        <begin position="1"/>
        <end position="111"/>
    </location>
</feature>